<dbReference type="InterPro" id="IPR042267">
    <property type="entry name" value="VTC_sf"/>
</dbReference>
<name>A0A940P966_9ENTE</name>
<reference evidence="2" key="1">
    <citation type="submission" date="2020-12" db="EMBL/GenBank/DDBJ databases">
        <title>Vagococcus allomyrinae sp. nov. and Enterococcus lavae sp. nov., isolated from the larvae of Allomyrina dichotoma.</title>
        <authorList>
            <person name="Lee S.D."/>
        </authorList>
    </citation>
    <scope>NUCLEOTIDE SEQUENCE</scope>
    <source>
        <strain evidence="2">BWB3-3</strain>
    </source>
</reference>
<evidence type="ECO:0000313" key="2">
    <source>
        <dbReference type="EMBL" id="MBP1043340.1"/>
    </source>
</evidence>
<protein>
    <submittedName>
        <fullName evidence="2">Polyphosphate polymerase domain-containing protein</fullName>
    </submittedName>
</protein>
<evidence type="ECO:0000313" key="3">
    <source>
        <dbReference type="Proteomes" id="UP000674938"/>
    </source>
</evidence>
<accession>A0A940P966</accession>
<gene>
    <name evidence="2" type="ORF">I6N95_20160</name>
</gene>
<evidence type="ECO:0000259" key="1">
    <source>
        <dbReference type="Pfam" id="PF09359"/>
    </source>
</evidence>
<proteinExistence type="predicted"/>
<comment type="caution">
    <text evidence="2">The sequence shown here is derived from an EMBL/GenBank/DDBJ whole genome shotgun (WGS) entry which is preliminary data.</text>
</comment>
<dbReference type="AlphaFoldDB" id="A0A940P966"/>
<feature type="domain" description="VTC" evidence="1">
    <location>
        <begin position="9"/>
        <end position="228"/>
    </location>
</feature>
<dbReference type="CDD" id="cd07750">
    <property type="entry name" value="PolyPPase_VTC_like"/>
    <property type="match status" value="1"/>
</dbReference>
<dbReference type="Gene3D" id="3.20.100.30">
    <property type="entry name" value="VTC, catalytic tunnel domain"/>
    <property type="match status" value="1"/>
</dbReference>
<dbReference type="InterPro" id="IPR018966">
    <property type="entry name" value="VTC_domain"/>
</dbReference>
<organism evidence="2 3">
    <name type="scientific">Vagococcus allomyrinae</name>
    <dbReference type="NCBI Taxonomy" id="2794353"/>
    <lineage>
        <taxon>Bacteria</taxon>
        <taxon>Bacillati</taxon>
        <taxon>Bacillota</taxon>
        <taxon>Bacilli</taxon>
        <taxon>Lactobacillales</taxon>
        <taxon>Enterococcaceae</taxon>
        <taxon>Vagococcus</taxon>
    </lineage>
</organism>
<dbReference type="Pfam" id="PF09359">
    <property type="entry name" value="VTC"/>
    <property type="match status" value="1"/>
</dbReference>
<keyword evidence="3" id="KW-1185">Reference proteome</keyword>
<dbReference type="Proteomes" id="UP000674938">
    <property type="component" value="Unassembled WGS sequence"/>
</dbReference>
<sequence length="241" mass="28324">MTKLKHMFQRKEKKYLLSYADFEQLIVKLGSDLVEDEYGLHTISSLYFDTEDYDLIRASIEKPDYREKFRLRAYGEPQESTPVFLEIKKKYAGIVYKRRVAMPLEEVADYIAQPEDKFASGVERQVSQEISWLLARKQLEPKVMIAYERRAFFAPSEPEFRVTFDFNIRYRQEDLQLLSGTEGARVAPEIDVLMEVKALGAYPIWFAEALANLAIYPGSFTKYGQTYQRYLFKKESFQHVI</sequence>
<dbReference type="SUPFAM" id="SSF55154">
    <property type="entry name" value="CYTH-like phosphatases"/>
    <property type="match status" value="1"/>
</dbReference>
<dbReference type="EMBL" id="JAEEGA010000015">
    <property type="protein sequence ID" value="MBP1043340.1"/>
    <property type="molecule type" value="Genomic_DNA"/>
</dbReference>
<dbReference type="InterPro" id="IPR033469">
    <property type="entry name" value="CYTH-like_dom_sf"/>
</dbReference>
<dbReference type="GO" id="GO:0006799">
    <property type="term" value="P:polyphosphate biosynthetic process"/>
    <property type="evidence" value="ECO:0007669"/>
    <property type="project" value="UniProtKB-ARBA"/>
</dbReference>
<dbReference type="RefSeq" id="WP_209531147.1">
    <property type="nucleotide sequence ID" value="NZ_JAEEGA010000015.1"/>
</dbReference>